<name>A0A8H7UEQ8_MORIS</name>
<proteinExistence type="predicted"/>
<evidence type="ECO:0000313" key="1">
    <source>
        <dbReference type="EMBL" id="KAG2180260.1"/>
    </source>
</evidence>
<gene>
    <name evidence="1" type="ORF">INT43_004049</name>
</gene>
<dbReference type="Proteomes" id="UP000654370">
    <property type="component" value="Unassembled WGS sequence"/>
</dbReference>
<sequence>MAEVSILQLALLVGTMTILMVAGVCWCFCCGTCVGRDLLRMVGADRFIPTSHRYHRHRDYHMPTMEYDIHEQQWEMNPYNYNNSQLDV</sequence>
<reference evidence="1" key="1">
    <citation type="submission" date="2020-12" db="EMBL/GenBank/DDBJ databases">
        <title>Metabolic potential, ecology and presence of endohyphal bacteria is reflected in genomic diversity of Mucoromycotina.</title>
        <authorList>
            <person name="Muszewska A."/>
            <person name="Okrasinska A."/>
            <person name="Steczkiewicz K."/>
            <person name="Drgas O."/>
            <person name="Orlowska M."/>
            <person name="Perlinska-Lenart U."/>
            <person name="Aleksandrzak-Piekarczyk T."/>
            <person name="Szatraj K."/>
            <person name="Zielenkiewicz U."/>
            <person name="Pilsyk S."/>
            <person name="Malc E."/>
            <person name="Mieczkowski P."/>
            <person name="Kruszewska J.S."/>
            <person name="Biernat P."/>
            <person name="Pawlowska J."/>
        </authorList>
    </citation>
    <scope>NUCLEOTIDE SEQUENCE</scope>
    <source>
        <strain evidence="1">WA0000067209</strain>
    </source>
</reference>
<comment type="caution">
    <text evidence="1">The sequence shown here is derived from an EMBL/GenBank/DDBJ whole genome shotgun (WGS) entry which is preliminary data.</text>
</comment>
<dbReference type="OrthoDB" id="2412974at2759"/>
<dbReference type="EMBL" id="JAEPQZ010000006">
    <property type="protein sequence ID" value="KAG2180260.1"/>
    <property type="molecule type" value="Genomic_DNA"/>
</dbReference>
<dbReference type="AlphaFoldDB" id="A0A8H7UEQ8"/>
<evidence type="ECO:0000313" key="2">
    <source>
        <dbReference type="Proteomes" id="UP000654370"/>
    </source>
</evidence>
<organism evidence="1 2">
    <name type="scientific">Mortierella isabellina</name>
    <name type="common">Filamentous fungus</name>
    <name type="synonym">Umbelopsis isabellina</name>
    <dbReference type="NCBI Taxonomy" id="91625"/>
    <lineage>
        <taxon>Eukaryota</taxon>
        <taxon>Fungi</taxon>
        <taxon>Fungi incertae sedis</taxon>
        <taxon>Mucoromycota</taxon>
        <taxon>Mucoromycotina</taxon>
        <taxon>Umbelopsidomycetes</taxon>
        <taxon>Umbelopsidales</taxon>
        <taxon>Umbelopsidaceae</taxon>
        <taxon>Umbelopsis</taxon>
    </lineage>
</organism>
<keyword evidence="2" id="KW-1185">Reference proteome</keyword>
<protein>
    <submittedName>
        <fullName evidence="1">Uncharacterized protein</fullName>
    </submittedName>
</protein>
<accession>A0A8H7UEQ8</accession>